<evidence type="ECO:0000313" key="4">
    <source>
        <dbReference type="EMBL" id="KAB7786612.1"/>
    </source>
</evidence>
<accession>A0A833J8W5</accession>
<sequence>MDIAELVQSRSARPVVRRRRGPPLAALALTALGGLALAGMLQPEESPTPAPAPSARIASEAEAPETGQAVPNALAWMLDPAPVLDTASRGFVRQAPQVSAFRAPPAPERVAPIPVAQKPIAQEAAPTLAAPTLAALPVPAADAAPAVKPAAPTARVALTVPLPVRRPDAFRYEPRMQTARAATGRIATASTARASAEPTRSVFSAAVTDNRNFLEKMFDLPGSGPSQPASSEPAMAYAGLDSGAVDSAARRRVVPGPVSEPGVAVYDISAATVTLPSGEVLEAHSGLGVAQDNPDYVHVRMRGATPPGVYDLREREALFHGVRAIRLTPVGGSAAIHGRDGILAHTYMLGPSGASNGCVVFRNYTRFLQAYLRGEVRRLVVVPGTAPGVFASRRGAPSRRSASAAN</sequence>
<keyword evidence="2" id="KW-0472">Membrane</keyword>
<dbReference type="RefSeq" id="WP_152276178.1">
    <property type="nucleotide sequence ID" value="NZ_WEKV01000006.1"/>
</dbReference>
<organism evidence="4 5">
    <name type="scientific">Methylorubrum populi</name>
    <dbReference type="NCBI Taxonomy" id="223967"/>
    <lineage>
        <taxon>Bacteria</taxon>
        <taxon>Pseudomonadati</taxon>
        <taxon>Pseudomonadota</taxon>
        <taxon>Alphaproteobacteria</taxon>
        <taxon>Hyphomicrobiales</taxon>
        <taxon>Methylobacteriaceae</taxon>
        <taxon>Methylorubrum</taxon>
    </lineage>
</organism>
<evidence type="ECO:0000256" key="2">
    <source>
        <dbReference type="SAM" id="Phobius"/>
    </source>
</evidence>
<protein>
    <recommendedName>
        <fullName evidence="3">Tlde1 domain-containing protein</fullName>
    </recommendedName>
</protein>
<gene>
    <name evidence="4" type="ORF">F8B43_0966</name>
</gene>
<evidence type="ECO:0000259" key="3">
    <source>
        <dbReference type="Pfam" id="PF10908"/>
    </source>
</evidence>
<feature type="compositionally biased region" description="Low complexity" evidence="1">
    <location>
        <begin position="53"/>
        <end position="65"/>
    </location>
</feature>
<dbReference type="AlphaFoldDB" id="A0A833J8W5"/>
<dbReference type="Pfam" id="PF10908">
    <property type="entry name" value="Tlde1_dom"/>
    <property type="match status" value="1"/>
</dbReference>
<dbReference type="Proteomes" id="UP000469949">
    <property type="component" value="Unassembled WGS sequence"/>
</dbReference>
<reference evidence="4 5" key="1">
    <citation type="submission" date="2019-10" db="EMBL/GenBank/DDBJ databases">
        <title>Draft Genome Sequence of the Caffeine Degrading Methylotroph Methylorubrum populi PINKEL.</title>
        <authorList>
            <person name="Dawson S.C."/>
            <person name="Zhang X."/>
            <person name="Wright M.E."/>
            <person name="Sharma G."/>
            <person name="Langner J.T."/>
            <person name="Ditty J.L."/>
            <person name="Subuyuj G.A."/>
        </authorList>
    </citation>
    <scope>NUCLEOTIDE SEQUENCE [LARGE SCALE GENOMIC DNA]</scope>
    <source>
        <strain evidence="4 5">Pinkel</strain>
    </source>
</reference>
<feature type="domain" description="Tlde1" evidence="3">
    <location>
        <begin position="280"/>
        <end position="384"/>
    </location>
</feature>
<feature type="transmembrane region" description="Helical" evidence="2">
    <location>
        <begin position="21"/>
        <end position="41"/>
    </location>
</feature>
<evidence type="ECO:0000313" key="5">
    <source>
        <dbReference type="Proteomes" id="UP000469949"/>
    </source>
</evidence>
<evidence type="ECO:0000256" key="1">
    <source>
        <dbReference type="SAM" id="MobiDB-lite"/>
    </source>
</evidence>
<name>A0A833J8W5_9HYPH</name>
<dbReference type="EMBL" id="WEKV01000006">
    <property type="protein sequence ID" value="KAB7786612.1"/>
    <property type="molecule type" value="Genomic_DNA"/>
</dbReference>
<comment type="caution">
    <text evidence="4">The sequence shown here is derived from an EMBL/GenBank/DDBJ whole genome shotgun (WGS) entry which is preliminary data.</text>
</comment>
<proteinExistence type="predicted"/>
<keyword evidence="2" id="KW-1133">Transmembrane helix</keyword>
<keyword evidence="2" id="KW-0812">Transmembrane</keyword>
<dbReference type="InterPro" id="IPR021225">
    <property type="entry name" value="Tlde1_dom"/>
</dbReference>
<feature type="region of interest" description="Disordered" evidence="1">
    <location>
        <begin position="41"/>
        <end position="66"/>
    </location>
</feature>